<dbReference type="Proteomes" id="UP000019084">
    <property type="component" value="Unassembled WGS sequence"/>
</dbReference>
<comment type="caution">
    <text evidence="1">The sequence shown here is derived from an EMBL/GenBank/DDBJ whole genome shotgun (WGS) entry which is preliminary data.</text>
</comment>
<evidence type="ECO:0000313" key="2">
    <source>
        <dbReference type="Proteomes" id="UP000019084"/>
    </source>
</evidence>
<organism evidence="1 2">
    <name type="scientific">Xanthomonas arboricola pv. pruni MAFF 301420</name>
    <dbReference type="NCBI Taxonomy" id="1418095"/>
    <lineage>
        <taxon>Bacteria</taxon>
        <taxon>Pseudomonadati</taxon>
        <taxon>Pseudomonadota</taxon>
        <taxon>Gammaproteobacteria</taxon>
        <taxon>Lysobacterales</taxon>
        <taxon>Lysobacteraceae</taxon>
        <taxon>Xanthomonas</taxon>
    </lineage>
</organism>
<dbReference type="EMBL" id="BAVC01000211">
    <property type="protein sequence ID" value="GAE55494.1"/>
    <property type="molecule type" value="Genomic_DNA"/>
</dbReference>
<gene>
    <name evidence="1" type="ORF">XPR_2129</name>
</gene>
<protein>
    <submittedName>
        <fullName evidence="1">Uncharacterized protein</fullName>
    </submittedName>
</protein>
<dbReference type="AlphaFoldDB" id="W4SHS5"/>
<reference evidence="1 2" key="1">
    <citation type="submission" date="2014-01" db="EMBL/GenBank/DDBJ databases">
        <title>Genome sequence and analysis of Xanthomonas arboricola pv. pruni.</title>
        <authorList>
            <person name="Fujikawa T."/>
            <person name="Nakazono-Nagaoka E."/>
        </authorList>
    </citation>
    <scope>NUCLEOTIDE SEQUENCE [LARGE SCALE GENOMIC DNA]</scope>
    <source>
        <strain evidence="2">MAFF 301420</strain>
    </source>
</reference>
<accession>W4SHS5</accession>
<sequence>MSTEPWAYHLPDRVRPIRTLKAPWAGVESVLGCFAAHALFDNLLFSQTGDIAKYYFVRWL</sequence>
<evidence type="ECO:0000313" key="1">
    <source>
        <dbReference type="EMBL" id="GAE55494.1"/>
    </source>
</evidence>
<proteinExistence type="predicted"/>
<name>W4SHS5_9XANT</name>